<dbReference type="InterPro" id="IPR046966">
    <property type="entry name" value="Glucoamylase_active_site"/>
</dbReference>
<dbReference type="Pfam" id="PF00723">
    <property type="entry name" value="Glyco_hydro_15"/>
    <property type="match status" value="1"/>
</dbReference>
<dbReference type="PROSITE" id="PS51166">
    <property type="entry name" value="CBM20"/>
    <property type="match status" value="1"/>
</dbReference>
<evidence type="ECO:0000256" key="3">
    <source>
        <dbReference type="ARBA" id="ARBA00022729"/>
    </source>
</evidence>
<dbReference type="PROSITE" id="PS00820">
    <property type="entry name" value="GLUCOAMYLASE"/>
    <property type="match status" value="1"/>
</dbReference>
<evidence type="ECO:0000256" key="11">
    <source>
        <dbReference type="PIRSR" id="PIRSR001031-2"/>
    </source>
</evidence>
<comment type="similarity">
    <text evidence="2 9">Belongs to the glycosyl hydrolase 15 family.</text>
</comment>
<dbReference type="CDD" id="cd05808">
    <property type="entry name" value="CBM20_alpha_amylase"/>
    <property type="match status" value="1"/>
</dbReference>
<evidence type="ECO:0000256" key="1">
    <source>
        <dbReference type="ARBA" id="ARBA00001863"/>
    </source>
</evidence>
<dbReference type="InterPro" id="IPR013783">
    <property type="entry name" value="Ig-like_fold"/>
</dbReference>
<dbReference type="STRING" id="154538.A0A1M2W4D3"/>
<feature type="active site" description="Proton acceptor" evidence="10">
    <location>
        <position position="193"/>
    </location>
</feature>
<dbReference type="SUPFAM" id="SSF49452">
    <property type="entry name" value="Starch-binding domain-like"/>
    <property type="match status" value="1"/>
</dbReference>
<evidence type="ECO:0000313" key="16">
    <source>
        <dbReference type="Proteomes" id="UP000184267"/>
    </source>
</evidence>
<dbReference type="FunFam" id="1.50.10.10:FF:000018">
    <property type="entry name" value="Glucoamylase"/>
    <property type="match status" value="1"/>
</dbReference>
<keyword evidence="16" id="KW-1185">Reference proteome</keyword>
<evidence type="ECO:0000259" key="14">
    <source>
        <dbReference type="PROSITE" id="PS51166"/>
    </source>
</evidence>
<evidence type="ECO:0000256" key="2">
    <source>
        <dbReference type="ARBA" id="ARBA00006188"/>
    </source>
</evidence>
<dbReference type="GO" id="GO:0000324">
    <property type="term" value="C:fungal-type vacuole"/>
    <property type="evidence" value="ECO:0007669"/>
    <property type="project" value="TreeGrafter"/>
</dbReference>
<keyword evidence="7 9" id="KW-0326">Glycosidase</keyword>
<feature type="region of interest" description="Disordered" evidence="12">
    <location>
        <begin position="554"/>
        <end position="576"/>
    </location>
</feature>
<keyword evidence="3 13" id="KW-0732">Signal</keyword>
<reference evidence="15 16" key="1">
    <citation type="submission" date="2016-10" db="EMBL/GenBank/DDBJ databases">
        <title>Genome sequence of the basidiomycete white-rot fungus Trametes pubescens.</title>
        <authorList>
            <person name="Makela M.R."/>
            <person name="Granchi Z."/>
            <person name="Peng M."/>
            <person name="De Vries R.P."/>
            <person name="Grigoriev I."/>
            <person name="Riley R."/>
            <person name="Hilden K."/>
        </authorList>
    </citation>
    <scope>NUCLEOTIDE SEQUENCE [LARGE SCALE GENOMIC DNA]</scope>
    <source>
        <strain evidence="15 16">FBCC735</strain>
    </source>
</reference>
<dbReference type="SUPFAM" id="SSF48208">
    <property type="entry name" value="Six-hairpin glycosidases"/>
    <property type="match status" value="1"/>
</dbReference>
<dbReference type="InterPro" id="IPR011613">
    <property type="entry name" value="GH15-like"/>
</dbReference>
<dbReference type="InterPro" id="IPR012341">
    <property type="entry name" value="6hp_glycosidase-like_sf"/>
</dbReference>
<dbReference type="EMBL" id="MNAD01000252">
    <property type="protein sequence ID" value="OJT14717.1"/>
    <property type="molecule type" value="Genomic_DNA"/>
</dbReference>
<dbReference type="PANTHER" id="PTHR31616:SF12">
    <property type="entry name" value="GLUCOAMYLASE"/>
    <property type="match status" value="1"/>
</dbReference>
<evidence type="ECO:0000256" key="12">
    <source>
        <dbReference type="SAM" id="MobiDB-lite"/>
    </source>
</evidence>
<dbReference type="GO" id="GO:2001070">
    <property type="term" value="F:starch binding"/>
    <property type="evidence" value="ECO:0007669"/>
    <property type="project" value="InterPro"/>
</dbReference>
<proteinExistence type="inferred from homology"/>
<keyword evidence="4 9" id="KW-0378">Hydrolase</keyword>
<feature type="binding site" evidence="11">
    <location>
        <position position="137"/>
    </location>
    <ligand>
        <name>substrate</name>
    </ligand>
</feature>
<dbReference type="InterPro" id="IPR008291">
    <property type="entry name" value="Glucoamylase_SBD"/>
</dbReference>
<evidence type="ECO:0000256" key="5">
    <source>
        <dbReference type="ARBA" id="ARBA00023180"/>
    </source>
</evidence>
<dbReference type="OMA" id="MAPRFWT"/>
<dbReference type="Proteomes" id="UP000184267">
    <property type="component" value="Unassembled WGS sequence"/>
</dbReference>
<evidence type="ECO:0000256" key="13">
    <source>
        <dbReference type="SAM" id="SignalP"/>
    </source>
</evidence>
<dbReference type="InterPro" id="IPR000165">
    <property type="entry name" value="Glucoamylase"/>
</dbReference>
<dbReference type="AlphaFoldDB" id="A0A1M2W4D3"/>
<dbReference type="PANTHER" id="PTHR31616">
    <property type="entry name" value="TREHALASE"/>
    <property type="match status" value="1"/>
</dbReference>
<dbReference type="EC" id="3.2.1.3" evidence="9"/>
<feature type="domain" description="CBM20" evidence="14">
    <location>
        <begin position="477"/>
        <end position="576"/>
    </location>
</feature>
<dbReference type="FunFam" id="2.60.40.10:FF:000552">
    <property type="entry name" value="Related to glucoamylase"/>
    <property type="match status" value="1"/>
</dbReference>
<evidence type="ECO:0000256" key="6">
    <source>
        <dbReference type="ARBA" id="ARBA00023277"/>
    </source>
</evidence>
<dbReference type="SMART" id="SM01065">
    <property type="entry name" value="CBM_2"/>
    <property type="match status" value="1"/>
</dbReference>
<keyword evidence="5" id="KW-0325">Glycoprotein</keyword>
<dbReference type="OrthoDB" id="6123450at2759"/>
<dbReference type="PIRSF" id="PIRSF001031">
    <property type="entry name" value="Glu-a-glcsd_SBD"/>
    <property type="match status" value="1"/>
</dbReference>
<comment type="catalytic activity">
    <reaction evidence="1 9">
        <text>Hydrolysis of terminal (1-&gt;4)-linked alpha-D-glucose residues successively from non-reducing ends of the chains with release of beta-D-glucose.</text>
        <dbReference type="EC" id="3.2.1.3"/>
    </reaction>
</comment>
<name>A0A1M2W4D3_TRAPU</name>
<dbReference type="Gene3D" id="1.50.10.10">
    <property type="match status" value="1"/>
</dbReference>
<dbReference type="GO" id="GO:0000272">
    <property type="term" value="P:polysaccharide catabolic process"/>
    <property type="evidence" value="ECO:0007669"/>
    <property type="project" value="UniProtKB-KW"/>
</dbReference>
<sequence length="576" mass="60783">MRFTFLATIVGLAVGALAQSSAADAYVASEGPIAKTGVIANIGSSGSKSHGAKASASPSTSNPDYLYSWTRDSALVFKALIDQFTSGEDTTLRNLIDDYTTSSGRLQQVSNPSGTVSTGGLGEPKFNIDESAFTGAWGRPQRDGPALRATAIITYANWLLDNSNSTYVTQTLWPIIKLDLDYVQNNWNQTGFDLWEEVNSSSFFTTAVQHRALREGATFAARIGQTSVVSGYTTQAANVLCFLQSYWNPSAGYITANTGGGRSGKDSNTVLTSVHTFDPAAGCDASTFQPCSDKALSNLKVYVDSFRSIYAINSGIAANAAVATGRYPEDSYQGGNPWYLTTIAVSEQLYDALIVWDKLGSINVTAVSLPFFQQFSSSVAVGTYASSSATYTTLTTAIRTFADGFIAVNAKYTPANGGLAEQYDRASGAPVSAVDLTWSYAATLTAFHARGGKTYASWGAAGLAVPATCSTSGSGSSGGAGTVAVTFNVQATTVYGENIYITGSVDALQNWSPDNALILSAANYPTWSITVNLPATTAVQYKFIRKYNGATTWESDPNNQITTPASGSATQADTWR</sequence>
<dbReference type="Pfam" id="PF00686">
    <property type="entry name" value="CBM_20"/>
    <property type="match status" value="1"/>
</dbReference>
<evidence type="ECO:0000256" key="8">
    <source>
        <dbReference type="ARBA" id="ARBA00023326"/>
    </source>
</evidence>
<dbReference type="GO" id="GO:0004339">
    <property type="term" value="F:glucan 1,4-alpha-glucosidase activity"/>
    <property type="evidence" value="ECO:0007669"/>
    <property type="project" value="UniProtKB-EC"/>
</dbReference>
<feature type="chain" id="PRO_5009890666" description="Glucoamylase" evidence="13">
    <location>
        <begin position="19"/>
        <end position="576"/>
    </location>
</feature>
<feature type="signal peptide" evidence="13">
    <location>
        <begin position="1"/>
        <end position="18"/>
    </location>
</feature>
<protein>
    <recommendedName>
        <fullName evidence="9">Glucoamylase</fullName>
        <ecNumber evidence="9">3.2.1.3</ecNumber>
    </recommendedName>
    <alternativeName>
        <fullName evidence="9">1,4-alpha-D-glucan glucohydrolase</fullName>
    </alternativeName>
    <alternativeName>
        <fullName evidence="9">Glucan 1,4-alpha-glucosidase</fullName>
    </alternativeName>
</protein>
<organism evidence="15 16">
    <name type="scientific">Trametes pubescens</name>
    <name type="common">White-rot fungus</name>
    <dbReference type="NCBI Taxonomy" id="154538"/>
    <lineage>
        <taxon>Eukaryota</taxon>
        <taxon>Fungi</taxon>
        <taxon>Dikarya</taxon>
        <taxon>Basidiomycota</taxon>
        <taxon>Agaricomycotina</taxon>
        <taxon>Agaricomycetes</taxon>
        <taxon>Polyporales</taxon>
        <taxon>Polyporaceae</taxon>
        <taxon>Trametes</taxon>
    </lineage>
</organism>
<dbReference type="InterPro" id="IPR008928">
    <property type="entry name" value="6-hairpin_glycosidase_sf"/>
</dbReference>
<feature type="active site" description="Proton donor" evidence="10">
    <location>
        <position position="196"/>
    </location>
</feature>
<keyword evidence="8 9" id="KW-0624">Polysaccharide degradation</keyword>
<evidence type="ECO:0000256" key="10">
    <source>
        <dbReference type="PIRSR" id="PIRSR001031-1"/>
    </source>
</evidence>
<comment type="caution">
    <text evidence="15">The sequence shown here is derived from an EMBL/GenBank/DDBJ whole genome shotgun (WGS) entry which is preliminary data.</text>
</comment>
<accession>A0A1M2W4D3</accession>
<evidence type="ECO:0000256" key="4">
    <source>
        <dbReference type="ARBA" id="ARBA00022801"/>
    </source>
</evidence>
<evidence type="ECO:0000256" key="9">
    <source>
        <dbReference type="PIRNR" id="PIRNR001031"/>
    </source>
</evidence>
<dbReference type="InterPro" id="IPR002044">
    <property type="entry name" value="CBM20"/>
</dbReference>
<evidence type="ECO:0000313" key="15">
    <source>
        <dbReference type="EMBL" id="OJT14717.1"/>
    </source>
</evidence>
<dbReference type="PRINTS" id="PR00736">
    <property type="entry name" value="GLHYDRLASE15"/>
</dbReference>
<evidence type="ECO:0000256" key="7">
    <source>
        <dbReference type="ARBA" id="ARBA00023295"/>
    </source>
</evidence>
<gene>
    <name evidence="15" type="ORF">TRAPUB_8770</name>
</gene>
<keyword evidence="6 9" id="KW-0119">Carbohydrate metabolism</keyword>
<dbReference type="InterPro" id="IPR013784">
    <property type="entry name" value="Carb-bd-like_fold"/>
</dbReference>
<dbReference type="Gene3D" id="2.60.40.10">
    <property type="entry name" value="Immunoglobulins"/>
    <property type="match status" value="1"/>
</dbReference>